<sequence length="188" mass="20577">MKIVTLLGSAKKKGNTATVLGWTEDELRALGHEVERVELANANISGCMGCAKCRKHPDEIACVQNDDANVILGKMIAADAVLFASPLYFWSFTAQMKLLIDRTYALVANYLQPNQISLMQDKRIGLIATGGSTYEDNAEAMFTTFDRLAGFLMVEKAGELYAQCQSHPSRVPADVEEKAKELARSLTA</sequence>
<keyword evidence="5" id="KW-1185">Reference proteome</keyword>
<evidence type="ECO:0000313" key="4">
    <source>
        <dbReference type="EMBL" id="QJT08302.1"/>
    </source>
</evidence>
<evidence type="ECO:0000259" key="3">
    <source>
        <dbReference type="Pfam" id="PF03358"/>
    </source>
</evidence>
<feature type="domain" description="NADPH-dependent FMN reductase-like" evidence="3">
    <location>
        <begin position="1"/>
        <end position="133"/>
    </location>
</feature>
<keyword evidence="2" id="KW-0288">FMN</keyword>
<accession>A0ABX6NCJ3</accession>
<organism evidence="4 5">
    <name type="scientific">Oceanidesulfovibrio marinus</name>
    <dbReference type="NCBI Taxonomy" id="370038"/>
    <lineage>
        <taxon>Bacteria</taxon>
        <taxon>Pseudomonadati</taxon>
        <taxon>Thermodesulfobacteriota</taxon>
        <taxon>Desulfovibrionia</taxon>
        <taxon>Desulfovibrionales</taxon>
        <taxon>Desulfovibrionaceae</taxon>
        <taxon>Oceanidesulfovibrio</taxon>
    </lineage>
</organism>
<reference evidence="4 5" key="1">
    <citation type="submission" date="2019-04" db="EMBL/GenBank/DDBJ databases">
        <title>Isolation and culture of sulfate reducing bacteria from the cold seep of the South China Sea.</title>
        <authorList>
            <person name="Sun C."/>
            <person name="Liu R."/>
        </authorList>
    </citation>
    <scope>NUCLEOTIDE SEQUENCE [LARGE SCALE GENOMIC DNA]</scope>
    <source>
        <strain evidence="4 5">CS1</strain>
    </source>
</reference>
<dbReference type="InterPro" id="IPR029039">
    <property type="entry name" value="Flavoprotein-like_sf"/>
</dbReference>
<dbReference type="PANTHER" id="PTHR43278:SF2">
    <property type="entry name" value="IRON-SULFUR FLAVOPROTEIN"/>
    <property type="match status" value="1"/>
</dbReference>
<dbReference type="SUPFAM" id="SSF52218">
    <property type="entry name" value="Flavoproteins"/>
    <property type="match status" value="1"/>
</dbReference>
<dbReference type="Gene3D" id="3.40.50.360">
    <property type="match status" value="1"/>
</dbReference>
<evidence type="ECO:0000313" key="5">
    <source>
        <dbReference type="Proteomes" id="UP000503251"/>
    </source>
</evidence>
<dbReference type="PANTHER" id="PTHR43278">
    <property type="entry name" value="NAD(P)H-DEPENDENT FMN-CONTAINING OXIDOREDUCTASE YWQN-RELATED"/>
    <property type="match status" value="1"/>
</dbReference>
<dbReference type="Pfam" id="PF03358">
    <property type="entry name" value="FMN_red"/>
    <property type="match status" value="1"/>
</dbReference>
<dbReference type="InterPro" id="IPR051796">
    <property type="entry name" value="ISF_SsuE-like"/>
</dbReference>
<dbReference type="RefSeq" id="WP_171266719.1">
    <property type="nucleotide sequence ID" value="NZ_CP039543.1"/>
</dbReference>
<evidence type="ECO:0000256" key="2">
    <source>
        <dbReference type="ARBA" id="ARBA00022643"/>
    </source>
</evidence>
<gene>
    <name evidence="4" type="ORF">E8L03_04890</name>
</gene>
<proteinExistence type="predicted"/>
<dbReference type="InterPro" id="IPR005025">
    <property type="entry name" value="FMN_Rdtase-like_dom"/>
</dbReference>
<dbReference type="EMBL" id="CP039543">
    <property type="protein sequence ID" value="QJT08302.1"/>
    <property type="molecule type" value="Genomic_DNA"/>
</dbReference>
<dbReference type="Proteomes" id="UP000503251">
    <property type="component" value="Chromosome"/>
</dbReference>
<evidence type="ECO:0000256" key="1">
    <source>
        <dbReference type="ARBA" id="ARBA00022630"/>
    </source>
</evidence>
<protein>
    <submittedName>
        <fullName evidence="4">Flavodoxin family protein</fullName>
    </submittedName>
</protein>
<name>A0ABX6NCJ3_9BACT</name>
<keyword evidence="1" id="KW-0285">Flavoprotein</keyword>